<reference evidence="1" key="1">
    <citation type="submission" date="2018-05" db="EMBL/GenBank/DDBJ databases">
        <authorList>
            <person name="Lanie J.A."/>
            <person name="Ng W.-L."/>
            <person name="Kazmierczak K.M."/>
            <person name="Andrzejewski T.M."/>
            <person name="Davidsen T.M."/>
            <person name="Wayne K.J."/>
            <person name="Tettelin H."/>
            <person name="Glass J.I."/>
            <person name="Rusch D."/>
            <person name="Podicherti R."/>
            <person name="Tsui H.-C.T."/>
            <person name="Winkler M.E."/>
        </authorList>
    </citation>
    <scope>NUCLEOTIDE SEQUENCE</scope>
</reference>
<evidence type="ECO:0000313" key="1">
    <source>
        <dbReference type="EMBL" id="SVB58370.1"/>
    </source>
</evidence>
<protein>
    <recommendedName>
        <fullName evidence="2">GWxTD domain-containing protein</fullName>
    </recommendedName>
</protein>
<proteinExistence type="predicted"/>
<name>A0A382F5Y7_9ZZZZ</name>
<sequence>MITRSLVTILLVLSTALATDRPESNTLSPPNETVARPLPFFYDLYTFRGNEDSTTIVATIAVPVGELRRERSQNQVNYRFDLRLVLADTARRSVSNTEDSVFLSVPRPLRRQHLLHTHVEVHAPPSSTTVQRLVVTDAARPGVGQLYNSPFLIPDYSGSDLLLSDIAFGLPGANVGWQRRGVTLALLPTSQFPESSFDIYYEVYNLPAGNRYETEISIQRVREDDDEESSVRTLFSGTSSAGADGSFGELRHVESALDRGRYRLTVTVKDLVSRQIAERSRFVDVRGWARGATLVPAMPYGARLPT</sequence>
<evidence type="ECO:0008006" key="2">
    <source>
        <dbReference type="Google" id="ProtNLM"/>
    </source>
</evidence>
<organism evidence="1">
    <name type="scientific">marine metagenome</name>
    <dbReference type="NCBI Taxonomy" id="408172"/>
    <lineage>
        <taxon>unclassified sequences</taxon>
        <taxon>metagenomes</taxon>
        <taxon>ecological metagenomes</taxon>
    </lineage>
</organism>
<accession>A0A382F5Y7</accession>
<dbReference type="EMBL" id="UINC01048166">
    <property type="protein sequence ID" value="SVB58370.1"/>
    <property type="molecule type" value="Genomic_DNA"/>
</dbReference>
<gene>
    <name evidence="1" type="ORF">METZ01_LOCUS211224</name>
</gene>
<dbReference type="AlphaFoldDB" id="A0A382F5Y7"/>